<dbReference type="HOGENOM" id="CLU_994183_0_0_1"/>
<dbReference type="EMBL" id="KN834850">
    <property type="protein sequence ID" value="KIK52009.1"/>
    <property type="molecule type" value="Genomic_DNA"/>
</dbReference>
<keyword evidence="3" id="KW-1185">Reference proteome</keyword>
<protein>
    <submittedName>
        <fullName evidence="2">Uncharacterized protein</fullName>
    </submittedName>
</protein>
<feature type="region of interest" description="Disordered" evidence="1">
    <location>
        <begin position="203"/>
        <end position="237"/>
    </location>
</feature>
<name>A0A0D0BQY1_9AGAR</name>
<evidence type="ECO:0000256" key="1">
    <source>
        <dbReference type="SAM" id="MobiDB-lite"/>
    </source>
</evidence>
<reference evidence="2 3" key="1">
    <citation type="submission" date="2014-04" db="EMBL/GenBank/DDBJ databases">
        <title>Evolutionary Origins and Diversification of the Mycorrhizal Mutualists.</title>
        <authorList>
            <consortium name="DOE Joint Genome Institute"/>
            <consortium name="Mycorrhizal Genomics Consortium"/>
            <person name="Kohler A."/>
            <person name="Kuo A."/>
            <person name="Nagy L.G."/>
            <person name="Floudas D."/>
            <person name="Copeland A."/>
            <person name="Barry K.W."/>
            <person name="Cichocki N."/>
            <person name="Veneault-Fourrey C."/>
            <person name="LaButti K."/>
            <person name="Lindquist E.A."/>
            <person name="Lipzen A."/>
            <person name="Lundell T."/>
            <person name="Morin E."/>
            <person name="Murat C."/>
            <person name="Riley R."/>
            <person name="Ohm R."/>
            <person name="Sun H."/>
            <person name="Tunlid A."/>
            <person name="Henrissat B."/>
            <person name="Grigoriev I.V."/>
            <person name="Hibbett D.S."/>
            <person name="Martin F."/>
        </authorList>
    </citation>
    <scope>NUCLEOTIDE SEQUENCE [LARGE SCALE GENOMIC DNA]</scope>
    <source>
        <strain evidence="2 3">FD-317 M1</strain>
    </source>
</reference>
<dbReference type="AlphaFoldDB" id="A0A0D0BQY1"/>
<evidence type="ECO:0000313" key="2">
    <source>
        <dbReference type="EMBL" id="KIK52009.1"/>
    </source>
</evidence>
<dbReference type="Proteomes" id="UP000053593">
    <property type="component" value="Unassembled WGS sequence"/>
</dbReference>
<accession>A0A0D0BQY1</accession>
<feature type="compositionally biased region" description="Gly residues" evidence="1">
    <location>
        <begin position="214"/>
        <end position="235"/>
    </location>
</feature>
<organism evidence="2 3">
    <name type="scientific">Collybiopsis luxurians FD-317 M1</name>
    <dbReference type="NCBI Taxonomy" id="944289"/>
    <lineage>
        <taxon>Eukaryota</taxon>
        <taxon>Fungi</taxon>
        <taxon>Dikarya</taxon>
        <taxon>Basidiomycota</taxon>
        <taxon>Agaricomycotina</taxon>
        <taxon>Agaricomycetes</taxon>
        <taxon>Agaricomycetidae</taxon>
        <taxon>Agaricales</taxon>
        <taxon>Marasmiineae</taxon>
        <taxon>Omphalotaceae</taxon>
        <taxon>Collybiopsis</taxon>
        <taxon>Collybiopsis luxurians</taxon>
    </lineage>
</organism>
<proteinExistence type="predicted"/>
<gene>
    <name evidence="2" type="ORF">GYMLUDRAFT_251591</name>
</gene>
<sequence length="280" mass="31689">MLDSIASLGSTVDLQINEQVFQFKDLEANWRIQNARTTFRYSFLLRGPHTLSTYECTSRAPMMHRNHFSDGRDRGQFIISAILHKRRESLDLGLRNFNYPTFLRYTSDVRSMWARFNMVWRLKSFSVQTCLVDCLDRKRDPYGASKNPRIFEPRGTRYYGYSIALEGEGQIKLVSMLCTFWRCLGLGQDKIFGRVPSGKLGYEEKDLPKTNGAKNGGGGSGSKGEGNGSTKGGGSQKITANTHLEQMKEQNGGIGESGVIVLAKKKHREEFWNHIHTFGV</sequence>
<evidence type="ECO:0000313" key="3">
    <source>
        <dbReference type="Proteomes" id="UP000053593"/>
    </source>
</evidence>